<dbReference type="EMBL" id="QRTH01000001">
    <property type="protein sequence ID" value="RGQ54761.1"/>
    <property type="molecule type" value="Genomic_DNA"/>
</dbReference>
<dbReference type="EMBL" id="WCUR01000040">
    <property type="protein sequence ID" value="KAB4115444.1"/>
    <property type="molecule type" value="Genomic_DNA"/>
</dbReference>
<evidence type="ECO:0000313" key="44">
    <source>
        <dbReference type="Proteomes" id="UP000442334"/>
    </source>
</evidence>
<evidence type="ECO:0000313" key="6">
    <source>
        <dbReference type="EMBL" id="KAB4094726.1"/>
    </source>
</evidence>
<evidence type="ECO:0000313" key="43">
    <source>
        <dbReference type="Proteomes" id="UP000441711"/>
    </source>
</evidence>
<evidence type="ECO:0000313" key="29">
    <source>
        <dbReference type="Proteomes" id="UP000196329"/>
    </source>
</evidence>
<name>A0A139KH66_BACUN</name>
<evidence type="ECO:0000313" key="14">
    <source>
        <dbReference type="EMBL" id="MDC1752015.1"/>
    </source>
</evidence>
<dbReference type="STRING" id="820.ERS852554_02050"/>
<evidence type="ECO:0000313" key="12">
    <source>
        <dbReference type="EMBL" id="KAB4241798.1"/>
    </source>
</evidence>
<dbReference type="EMBL" id="QSRK01000002">
    <property type="protein sequence ID" value="RGL17192.1"/>
    <property type="molecule type" value="Genomic_DNA"/>
</dbReference>
<dbReference type="EMBL" id="WCUV01000003">
    <property type="protein sequence ID" value="KAB4094726.1"/>
    <property type="molecule type" value="Genomic_DNA"/>
</dbReference>
<evidence type="ECO:0000313" key="26">
    <source>
        <dbReference type="EMBL" id="RHH34630.1"/>
    </source>
</evidence>
<evidence type="ECO:0000313" key="28">
    <source>
        <dbReference type="Proteomes" id="UP000095788"/>
    </source>
</evidence>
<keyword evidence="2" id="KW-0812">Transmembrane</keyword>
<dbReference type="Proteomes" id="UP000431575">
    <property type="component" value="Unassembled WGS sequence"/>
</dbReference>
<evidence type="ECO:0000313" key="17">
    <source>
        <dbReference type="EMBL" id="OUN57086.1"/>
    </source>
</evidence>
<dbReference type="Proteomes" id="UP000487221">
    <property type="component" value="Unassembled WGS sequence"/>
</dbReference>
<evidence type="ECO:0000313" key="9">
    <source>
        <dbReference type="EMBL" id="KAB4126738.1"/>
    </source>
</evidence>
<dbReference type="Proteomes" id="UP000286114">
    <property type="component" value="Unassembled WGS sequence"/>
</dbReference>
<evidence type="ECO:0000313" key="18">
    <source>
        <dbReference type="EMBL" id="RGL17192.1"/>
    </source>
</evidence>
<dbReference type="EMBL" id="WCUQ01000003">
    <property type="protein sequence ID" value="KAB4126738.1"/>
    <property type="molecule type" value="Genomic_DNA"/>
</dbReference>
<evidence type="ECO:0000259" key="3">
    <source>
        <dbReference type="Pfam" id="PF19904"/>
    </source>
</evidence>
<dbReference type="Proteomes" id="UP001218502">
    <property type="component" value="Unassembled WGS sequence"/>
</dbReference>
<evidence type="ECO:0000313" key="36">
    <source>
        <dbReference type="Proteomes" id="UP000285283"/>
    </source>
</evidence>
<reference evidence="29" key="2">
    <citation type="submission" date="2017-04" db="EMBL/GenBank/DDBJ databases">
        <title>Function of individual gut microbiota members based on whole genome sequencing of pure cultures obtained from chicken caecum.</title>
        <authorList>
            <person name="Medvecky M."/>
            <person name="Cejkova D."/>
            <person name="Polansky O."/>
            <person name="Karasova D."/>
            <person name="Kubasova T."/>
            <person name="Cizek A."/>
            <person name="Rychlik I."/>
        </authorList>
    </citation>
    <scope>NUCLEOTIDE SEQUENCE [LARGE SCALE GENOMIC DNA]</scope>
    <source>
        <strain evidence="29">An67</strain>
    </source>
</reference>
<dbReference type="EMBL" id="JAWDEU010000002">
    <property type="protein sequence ID" value="MDU0244614.1"/>
    <property type="molecule type" value="Genomic_DNA"/>
</dbReference>
<dbReference type="PATRIC" id="fig|820.27.peg.640"/>
<evidence type="ECO:0000313" key="25">
    <source>
        <dbReference type="EMBL" id="RHB73529.1"/>
    </source>
</evidence>
<dbReference type="Pfam" id="PF19904">
    <property type="entry name" value="DUF6377"/>
    <property type="match status" value="1"/>
</dbReference>
<evidence type="ECO:0000313" key="35">
    <source>
        <dbReference type="Proteomes" id="UP000284022"/>
    </source>
</evidence>
<evidence type="ECO:0000313" key="45">
    <source>
        <dbReference type="Proteomes" id="UP000487221"/>
    </source>
</evidence>
<dbReference type="Proteomes" id="UP000441711">
    <property type="component" value="Unassembled WGS sequence"/>
</dbReference>
<reference evidence="16" key="7">
    <citation type="submission" date="2023-10" db="EMBL/GenBank/DDBJ databases">
        <title>Genome of Potential pathogenic bacteria in Crohn's disease.</title>
        <authorList>
            <person name="Rodriguez-Palacios A."/>
        </authorList>
    </citation>
    <scope>NUCLEOTIDE SEQUENCE</scope>
    <source>
        <strain evidence="16">CavFT-hAR50</strain>
    </source>
</reference>
<evidence type="ECO:0000313" key="11">
    <source>
        <dbReference type="EMBL" id="KAB4184938.1"/>
    </source>
</evidence>
<evidence type="ECO:0000313" key="27">
    <source>
        <dbReference type="Proteomes" id="UP000095614"/>
    </source>
</evidence>
<dbReference type="Proteomes" id="UP000285283">
    <property type="component" value="Unassembled WGS sequence"/>
</dbReference>
<evidence type="ECO:0000313" key="37">
    <source>
        <dbReference type="Proteomes" id="UP000285343"/>
    </source>
</evidence>
<dbReference type="Proteomes" id="UP000283684">
    <property type="component" value="Unassembled WGS sequence"/>
</dbReference>
<dbReference type="EMBL" id="QRJL01000001">
    <property type="protein sequence ID" value="RHH34630.1"/>
    <property type="molecule type" value="Genomic_DNA"/>
</dbReference>
<evidence type="ECO:0000313" key="32">
    <source>
        <dbReference type="Proteomes" id="UP000283680"/>
    </source>
</evidence>
<dbReference type="Proteomes" id="UP000283766">
    <property type="component" value="Unassembled WGS sequence"/>
</dbReference>
<dbReference type="InterPro" id="IPR045957">
    <property type="entry name" value="DUF6377"/>
</dbReference>
<evidence type="ECO:0000313" key="5">
    <source>
        <dbReference type="EMBL" id="CUP86648.1"/>
    </source>
</evidence>
<dbReference type="EMBL" id="JAQNSI010000328">
    <property type="protein sequence ID" value="MDC1901270.1"/>
    <property type="molecule type" value="Genomic_DNA"/>
</dbReference>
<dbReference type="EMBL" id="CZBF01000003">
    <property type="protein sequence ID" value="CUP86648.1"/>
    <property type="molecule type" value="Genomic_DNA"/>
</dbReference>
<evidence type="ECO:0000313" key="4">
    <source>
        <dbReference type="EMBL" id="CUO62168.1"/>
    </source>
</evidence>
<evidence type="ECO:0000313" key="39">
    <source>
        <dbReference type="Proteomes" id="UP000431575"/>
    </source>
</evidence>
<evidence type="ECO:0000313" key="33">
    <source>
        <dbReference type="Proteomes" id="UP000283684"/>
    </source>
</evidence>
<evidence type="ECO:0000313" key="10">
    <source>
        <dbReference type="EMBL" id="KAB4182463.1"/>
    </source>
</evidence>
<dbReference type="RefSeq" id="WP_005827019.1">
    <property type="nucleotide sequence ID" value="NZ_AP019724.1"/>
</dbReference>
<dbReference type="EMBL" id="QSEE01000007">
    <property type="protein sequence ID" value="RGZ49231.1"/>
    <property type="molecule type" value="Genomic_DNA"/>
</dbReference>
<reference evidence="14" key="6">
    <citation type="submission" date="2022-10" db="EMBL/GenBank/DDBJ databases">
        <title>Human gut microbiome strain richness.</title>
        <authorList>
            <person name="Chen-Liaw A."/>
        </authorList>
    </citation>
    <scope>NUCLEOTIDE SEQUENCE</scope>
    <source>
        <strain evidence="15">1001713st1_F9_1001713B170221_170320</strain>
        <strain evidence="14">A1_m1001262Bd0_191120</strain>
    </source>
</reference>
<dbReference type="EMBL" id="QSTL01000002">
    <property type="protein sequence ID" value="RGM57783.1"/>
    <property type="molecule type" value="Genomic_DNA"/>
</dbReference>
<dbReference type="EMBL" id="QRZC01000004">
    <property type="protein sequence ID" value="RGV44573.1"/>
    <property type="molecule type" value="Genomic_DNA"/>
</dbReference>
<evidence type="ECO:0000313" key="31">
    <source>
        <dbReference type="Proteomes" id="UP000261295"/>
    </source>
</evidence>
<evidence type="ECO:0000313" key="41">
    <source>
        <dbReference type="Proteomes" id="UP000434462"/>
    </source>
</evidence>
<evidence type="ECO:0000313" key="46">
    <source>
        <dbReference type="Proteomes" id="UP000487989"/>
    </source>
</evidence>
<dbReference type="Proteomes" id="UP000095614">
    <property type="component" value="Unassembled WGS sequence"/>
</dbReference>
<reference evidence="27 28" key="1">
    <citation type="submission" date="2015-09" db="EMBL/GenBank/DDBJ databases">
        <authorList>
            <consortium name="Pathogen Informatics"/>
        </authorList>
    </citation>
    <scope>NUCLEOTIDE SEQUENCE [LARGE SCALE GENOMIC DNA]</scope>
    <source>
        <strain evidence="4 27">2789STDY5834847</strain>
        <strain evidence="5 28">2789STDY5834942</strain>
    </source>
</reference>
<sequence length="554" mass="64953">MMRILILIIMLLPCSLGMYASAIDSLLSVLDKTIVMRRQYEEEKERYISLIKDELKQGRLTDMERYLIQNRLFAEYNSYISDSALHYINENILIATRLNNRQWINSSILNKVHILNTSGLFVEAMELLKSLPRNTLEGENIVDYYVCFENLYLYQAEYATDRNYVNNYLRIANLYRDSIISLVPEDTYRYVVVHAPQLIDQGKSQEAICLLKNFLPRLKSNTREYAVATSILAFAYHVVGNKQKEMEARISSAIADIRAVVKENYSLCALAELLYGMGDLERANHYIKISMEDANYYTTRLRSSQNSKMLPLIDRAYQQEKEIQQQRQRMFITGICILSVFLLLTVLCVLWQMKKLSYARKKVVAANSQLSILNSELKKLNKSQHEANERLLHTNQTLTEANHIKEEYLGRFLSLSSSYISKMEEYRRILNKQAAAGKLEELYRTLKSDRFINQELKEFYHNFDVSFLKIFPNFVEEFNRLLPVEEQLHPKNEELLVTELRIFALIRLGITDSARIAEFLRYSITTIYTYRSKLKNKSLCKEDFEERVMKITSF</sequence>
<dbReference type="EMBL" id="WCTJ01000002">
    <property type="protein sequence ID" value="KAB4258393.1"/>
    <property type="molecule type" value="Genomic_DNA"/>
</dbReference>
<feature type="coiled-coil region" evidence="1">
    <location>
        <begin position="363"/>
        <end position="390"/>
    </location>
</feature>
<evidence type="ECO:0000313" key="20">
    <source>
        <dbReference type="EMBL" id="RGQ54761.1"/>
    </source>
</evidence>
<gene>
    <name evidence="17" type="ORF">B5G17_01555</name>
    <name evidence="26" type="ORF">DW216_01560</name>
    <name evidence="25" type="ORF">DW873_10165</name>
    <name evidence="24" type="ORF">DW988_08835</name>
    <name evidence="23" type="ORF">DWW14_05105</name>
    <name evidence="22" type="ORF">DWW83_14580</name>
    <name evidence="21" type="ORF">DWX87_17330</name>
    <name evidence="20" type="ORF">DWY92_01940</name>
    <name evidence="19" type="ORF">DXC07_03010</name>
    <name evidence="18" type="ORF">DXC80_01800</name>
    <name evidence="4" type="ORF">ERS852462_00975</name>
    <name evidence="5" type="ORF">ERS852554_02050</name>
    <name evidence="12" type="ORF">GAP41_13760</name>
    <name evidence="13" type="ORF">GAP48_01500</name>
    <name evidence="10" type="ORF">GAQ34_18280</name>
    <name evidence="11" type="ORF">GAQ44_07885</name>
    <name evidence="6" type="ORF">GAQ56_04765</name>
    <name evidence="7" type="ORF">GAQ70_03210</name>
    <name evidence="8" type="ORF">GAQ72_12325</name>
    <name evidence="9" type="ORF">GAQ75_05650</name>
    <name evidence="14" type="ORF">POY80_06125</name>
    <name evidence="15" type="ORF">POZ10_11645</name>
    <name evidence="16" type="ORF">RVH16_07795</name>
</gene>
<protein>
    <submittedName>
        <fullName evidence="14">DUF6377 domain-containing protein</fullName>
    </submittedName>
    <submittedName>
        <fullName evidence="4">Regulatory protein</fullName>
    </submittedName>
</protein>
<dbReference type="SUPFAM" id="SSF48452">
    <property type="entry name" value="TPR-like"/>
    <property type="match status" value="1"/>
</dbReference>
<evidence type="ECO:0000256" key="2">
    <source>
        <dbReference type="SAM" id="Phobius"/>
    </source>
</evidence>
<dbReference type="Proteomes" id="UP000283680">
    <property type="component" value="Unassembled WGS sequence"/>
</dbReference>
<dbReference type="EMBL" id="QSHA01000006">
    <property type="protein sequence ID" value="RHB73529.1"/>
    <property type="molecule type" value="Genomic_DNA"/>
</dbReference>
<dbReference type="EMBL" id="QRVP01000021">
    <property type="protein sequence ID" value="RGS51760.1"/>
    <property type="molecule type" value="Genomic_DNA"/>
</dbReference>
<dbReference type="Proteomes" id="UP000442334">
    <property type="component" value="Unassembled WGS sequence"/>
</dbReference>
<evidence type="ECO:0000313" key="8">
    <source>
        <dbReference type="EMBL" id="KAB4115444.1"/>
    </source>
</evidence>
<feature type="transmembrane region" description="Helical" evidence="2">
    <location>
        <begin position="330"/>
        <end position="351"/>
    </location>
</feature>
<evidence type="ECO:0000313" key="30">
    <source>
        <dbReference type="Proteomes" id="UP000260795"/>
    </source>
</evidence>
<evidence type="ECO:0000313" key="24">
    <source>
        <dbReference type="EMBL" id="RGZ49231.1"/>
    </source>
</evidence>
<evidence type="ECO:0000313" key="22">
    <source>
        <dbReference type="EMBL" id="RGU37765.1"/>
    </source>
</evidence>
<dbReference type="EMBL" id="WCTM01000007">
    <property type="protein sequence ID" value="KAB4241798.1"/>
    <property type="molecule type" value="Genomic_DNA"/>
</dbReference>
<evidence type="ECO:0000313" key="15">
    <source>
        <dbReference type="EMBL" id="MDC1901270.1"/>
    </source>
</evidence>
<dbReference type="Proteomes" id="UP000261295">
    <property type="component" value="Unassembled WGS sequence"/>
</dbReference>
<dbReference type="EMBL" id="NFHS01000001">
    <property type="protein sequence ID" value="OUN57086.1"/>
    <property type="molecule type" value="Genomic_DNA"/>
</dbReference>
<dbReference type="EMBL" id="JAQNQY010000005">
    <property type="protein sequence ID" value="MDC1752015.1"/>
    <property type="molecule type" value="Genomic_DNA"/>
</dbReference>
<feature type="domain" description="DUF6377" evidence="3">
    <location>
        <begin position="256"/>
        <end position="517"/>
    </location>
</feature>
<evidence type="ECO:0000313" key="16">
    <source>
        <dbReference type="EMBL" id="MDU0244614.1"/>
    </source>
</evidence>
<reference evidence="30 31" key="4">
    <citation type="submission" date="2018-08" db="EMBL/GenBank/DDBJ databases">
        <title>A genome reference for cultivated species of the human gut microbiota.</title>
        <authorList>
            <person name="Zou Y."/>
            <person name="Xue W."/>
            <person name="Luo G."/>
        </authorList>
    </citation>
    <scope>NUCLEOTIDE SEQUENCE [LARGE SCALE GENOMIC DNA]</scope>
    <source>
        <strain evidence="23 37">AF14-42</strain>
        <strain evidence="22 35">AF17-20</strain>
        <strain evidence="21 36">AF21-53</strain>
        <strain evidence="20 32">AF28-11</strain>
        <strain evidence="26 34">AM18-14LB</strain>
        <strain evidence="25 38">AM39-1</strain>
        <strain evidence="24 33">AM50-4</strain>
        <strain evidence="19 31">OM07-9</strain>
        <strain evidence="18 30">TF08-13</strain>
    </source>
</reference>
<accession>A0A139KH66</accession>
<dbReference type="EMBL" id="WCTY01000012">
    <property type="protein sequence ID" value="KAB4184938.1"/>
    <property type="molecule type" value="Genomic_DNA"/>
</dbReference>
<dbReference type="InterPro" id="IPR011990">
    <property type="entry name" value="TPR-like_helical_dom_sf"/>
</dbReference>
<evidence type="ECO:0000313" key="23">
    <source>
        <dbReference type="EMBL" id="RGV44573.1"/>
    </source>
</evidence>
<dbReference type="Proteomes" id="UP000285343">
    <property type="component" value="Unassembled WGS sequence"/>
</dbReference>
<dbReference type="EMBL" id="CZAF01000003">
    <property type="protein sequence ID" value="CUO62168.1"/>
    <property type="molecule type" value="Genomic_DNA"/>
</dbReference>
<evidence type="ECO:0000313" key="7">
    <source>
        <dbReference type="EMBL" id="KAB4111382.1"/>
    </source>
</evidence>
<evidence type="ECO:0000256" key="1">
    <source>
        <dbReference type="SAM" id="Coils"/>
    </source>
</evidence>
<proteinExistence type="predicted"/>
<keyword evidence="2" id="KW-0472">Membrane</keyword>
<evidence type="ECO:0000313" key="34">
    <source>
        <dbReference type="Proteomes" id="UP000283766"/>
    </source>
</evidence>
<dbReference type="EMBL" id="WCUA01000026">
    <property type="protein sequence ID" value="KAB4182463.1"/>
    <property type="molecule type" value="Genomic_DNA"/>
</dbReference>
<dbReference type="Proteomes" id="UP000438773">
    <property type="component" value="Unassembled WGS sequence"/>
</dbReference>
<dbReference type="Proteomes" id="UP000432488">
    <property type="component" value="Unassembled WGS sequence"/>
</dbReference>
<dbReference type="Proteomes" id="UP000095788">
    <property type="component" value="Unassembled WGS sequence"/>
</dbReference>
<evidence type="ECO:0000313" key="42">
    <source>
        <dbReference type="Proteomes" id="UP000438773"/>
    </source>
</evidence>
<keyword evidence="1" id="KW-0175">Coiled coil</keyword>
<organism evidence="20 32">
    <name type="scientific">Bacteroides uniformis</name>
    <dbReference type="NCBI Taxonomy" id="820"/>
    <lineage>
        <taxon>Bacteria</taxon>
        <taxon>Pseudomonadati</taxon>
        <taxon>Bacteroidota</taxon>
        <taxon>Bacteroidia</taxon>
        <taxon>Bacteroidales</taxon>
        <taxon>Bacteroidaceae</taxon>
        <taxon>Bacteroides</taxon>
    </lineage>
</organism>
<evidence type="ECO:0000313" key="38">
    <source>
        <dbReference type="Proteomes" id="UP000286114"/>
    </source>
</evidence>
<reference evidence="17" key="3">
    <citation type="journal article" date="2018" name="BMC Genomics">
        <title>Whole genome sequencing and function prediction of 133 gut anaerobes isolated from chicken caecum in pure cultures.</title>
        <authorList>
            <person name="Medvecky M."/>
            <person name="Cejkova D."/>
            <person name="Polansky O."/>
            <person name="Karasova D."/>
            <person name="Kubasova T."/>
            <person name="Cizek A."/>
            <person name="Rychlik I."/>
        </authorList>
    </citation>
    <scope>NUCLEOTIDE SEQUENCE</scope>
    <source>
        <strain evidence="17">An67</strain>
    </source>
</reference>
<dbReference type="Proteomes" id="UP000434462">
    <property type="component" value="Unassembled WGS sequence"/>
</dbReference>
<evidence type="ECO:0000313" key="40">
    <source>
        <dbReference type="Proteomes" id="UP000432488"/>
    </source>
</evidence>
<dbReference type="Proteomes" id="UP001222603">
    <property type="component" value="Unassembled WGS sequence"/>
</dbReference>
<dbReference type="EMBL" id="QRXV01000015">
    <property type="protein sequence ID" value="RGU37765.1"/>
    <property type="molecule type" value="Genomic_DNA"/>
</dbReference>
<evidence type="ECO:0000313" key="21">
    <source>
        <dbReference type="EMBL" id="RGS51760.1"/>
    </source>
</evidence>
<keyword evidence="2" id="KW-1133">Transmembrane helix</keyword>
<dbReference type="Proteomes" id="UP000196329">
    <property type="component" value="Unassembled WGS sequence"/>
</dbReference>
<dbReference type="EMBL" id="WCUP01000002">
    <property type="protein sequence ID" value="KAB4111382.1"/>
    <property type="molecule type" value="Genomic_DNA"/>
</dbReference>
<dbReference type="Proteomes" id="UP001181247">
    <property type="component" value="Unassembled WGS sequence"/>
</dbReference>
<evidence type="ECO:0000313" key="19">
    <source>
        <dbReference type="EMBL" id="RGM57783.1"/>
    </source>
</evidence>
<dbReference type="Proteomes" id="UP000487989">
    <property type="component" value="Unassembled WGS sequence"/>
</dbReference>
<dbReference type="GeneID" id="99753058"/>
<dbReference type="AlphaFoldDB" id="A0A139KH66"/>
<dbReference type="Proteomes" id="UP000260795">
    <property type="component" value="Unassembled WGS sequence"/>
</dbReference>
<reference evidence="39 40" key="5">
    <citation type="journal article" date="2019" name="Nat. Med.">
        <title>A library of human gut bacterial isolates paired with longitudinal multiomics data enables mechanistic microbiome research.</title>
        <authorList>
            <person name="Poyet M."/>
            <person name="Groussin M."/>
            <person name="Gibbons S.M."/>
            <person name="Avila-Pacheco J."/>
            <person name="Jiang X."/>
            <person name="Kearney S.M."/>
            <person name="Perrotta A.R."/>
            <person name="Berdy B."/>
            <person name="Zhao S."/>
            <person name="Lieberman T.D."/>
            <person name="Swanson P.K."/>
            <person name="Smith M."/>
            <person name="Roesemann S."/>
            <person name="Alexander J.E."/>
            <person name="Rich S.A."/>
            <person name="Livny J."/>
            <person name="Vlamakis H."/>
            <person name="Clish C."/>
            <person name="Bullock K."/>
            <person name="Deik A."/>
            <person name="Scott J."/>
            <person name="Pierce K.A."/>
            <person name="Xavier R.J."/>
            <person name="Alm E.J."/>
        </authorList>
    </citation>
    <scope>NUCLEOTIDE SEQUENCE [LARGE SCALE GENOMIC DNA]</scope>
    <source>
        <strain evidence="11 45">BIOML-A19</strain>
        <strain evidence="10 44">BIOML-A21</strain>
        <strain evidence="13 46">BIOML-A3</strain>
        <strain evidence="7 43">BIOML-A36</strain>
        <strain evidence="9 42">BIOML-A37</strain>
        <strain evidence="8 41">BIOML-A38</strain>
        <strain evidence="6 40">BIOML-A42</strain>
        <strain evidence="12 39">BIOML-A6</strain>
    </source>
</reference>
<dbReference type="Proteomes" id="UP000284022">
    <property type="component" value="Unassembled WGS sequence"/>
</dbReference>
<evidence type="ECO:0000313" key="13">
    <source>
        <dbReference type="EMBL" id="KAB4258393.1"/>
    </source>
</evidence>
<dbReference type="OrthoDB" id="1044679at2"/>